<dbReference type="InterPro" id="IPR001807">
    <property type="entry name" value="ClC"/>
</dbReference>
<dbReference type="PANTHER" id="PTHR43427">
    <property type="entry name" value="CHLORIDE CHANNEL PROTEIN CLC-E"/>
    <property type="match status" value="1"/>
</dbReference>
<dbReference type="Gene3D" id="1.10.3080.10">
    <property type="entry name" value="Clc chloride channel"/>
    <property type="match status" value="1"/>
</dbReference>
<keyword evidence="8" id="KW-0868">Chloride</keyword>
<dbReference type="KEGG" id="sfc:Spiaf_0525"/>
<protein>
    <submittedName>
        <fullName evidence="11">Chloride channel protein EriC</fullName>
    </submittedName>
</protein>
<dbReference type="AlphaFoldDB" id="H9UGI5"/>
<keyword evidence="3 10" id="KW-0812">Transmembrane</keyword>
<reference evidence="12" key="1">
    <citation type="journal article" date="2013" name="Stand. Genomic Sci.">
        <title>Complete genome sequence of the halophilic bacterium Spirochaeta africana type strain (Z-7692(T)) from the alkaline Lake Magadi in the East African Rift.</title>
        <authorList>
            <person name="Liolos K."/>
            <person name="Abt B."/>
            <person name="Scheuner C."/>
            <person name="Teshima H."/>
            <person name="Held B."/>
            <person name="Lapidus A."/>
            <person name="Nolan M."/>
            <person name="Lucas S."/>
            <person name="Deshpande S."/>
            <person name="Cheng J.F."/>
            <person name="Tapia R."/>
            <person name="Goodwin L.A."/>
            <person name="Pitluck S."/>
            <person name="Pagani I."/>
            <person name="Ivanova N."/>
            <person name="Mavromatis K."/>
            <person name="Mikhailova N."/>
            <person name="Huntemann M."/>
            <person name="Pati A."/>
            <person name="Chen A."/>
            <person name="Palaniappan K."/>
            <person name="Land M."/>
            <person name="Rohde M."/>
            <person name="Tindall B.J."/>
            <person name="Detter J.C."/>
            <person name="Goker M."/>
            <person name="Bristow J."/>
            <person name="Eisen J.A."/>
            <person name="Markowitz V."/>
            <person name="Hugenholtz P."/>
            <person name="Woyke T."/>
            <person name="Klenk H.P."/>
            <person name="Kyrpides N.C."/>
        </authorList>
    </citation>
    <scope>NUCLEOTIDE SEQUENCE</scope>
    <source>
        <strain evidence="12">ATCC 700263 / DSM 8902 / Z-7692</strain>
    </source>
</reference>
<keyword evidence="9" id="KW-0407">Ion channel</keyword>
<evidence type="ECO:0000256" key="6">
    <source>
        <dbReference type="ARBA" id="ARBA00023136"/>
    </source>
</evidence>
<dbReference type="Proteomes" id="UP000007383">
    <property type="component" value="Chromosome"/>
</dbReference>
<dbReference type="eggNOG" id="COG0038">
    <property type="taxonomic scope" value="Bacteria"/>
</dbReference>
<dbReference type="OrthoDB" id="9812438at2"/>
<feature type="transmembrane region" description="Helical" evidence="10">
    <location>
        <begin position="245"/>
        <end position="266"/>
    </location>
</feature>
<feature type="transmembrane region" description="Helical" evidence="10">
    <location>
        <begin position="211"/>
        <end position="233"/>
    </location>
</feature>
<evidence type="ECO:0000256" key="5">
    <source>
        <dbReference type="ARBA" id="ARBA00023065"/>
    </source>
</evidence>
<sequence>MQHTMSLGRTVQLILLYILVGIVAGLGAIIFQQLLSLMNIYLMEGIVGYTDIEIVSGLRRFSLAWNRPELRPWLLPLLAGAGGLATGLIVYRFAPEAAGHGTDEVIESYHKGDGEVRLRVSVVKTIASAITIGSGGSGGKEGPIAQIGAGFGSFICTRIPTYRRYRREIMLAGMAAGIAAIFRAPLAGAIFAAEILHADMEYNGRVLVPAVLASAVSYGVYALYFGFQAVFVVPEFSYQFSLLHLLPFTLVGVLSALAAFLFVRSFYGIRDLFAAVKLPPWLKPALGGVLTGLIALQFPEALGEGSFHLKRIIEGDFVLRGLLLLLVMKTLTTSFSIGSGGSGGVFGPSLFIGAVLGGIFGTVYTMLLPATGIPVIVFVLLGMVAFFAGAANAPFSTVIIVSEMTRTFSLMVPFLWVSMFGYLFSQNWNIYENQVRLRGNILDLE</sequence>
<dbReference type="FunFam" id="1.10.3080.10:FF:000018">
    <property type="entry name" value="Chloride transporter, ClC family"/>
    <property type="match status" value="1"/>
</dbReference>
<comment type="subcellular location">
    <subcellularLocation>
        <location evidence="1">Membrane</location>
        <topology evidence="1">Multi-pass membrane protein</topology>
    </subcellularLocation>
</comment>
<feature type="transmembrane region" description="Helical" evidence="10">
    <location>
        <begin position="375"/>
        <end position="401"/>
    </location>
</feature>
<dbReference type="PRINTS" id="PR00762">
    <property type="entry name" value="CLCHANNEL"/>
</dbReference>
<proteinExistence type="predicted"/>
<keyword evidence="2" id="KW-0813">Transport</keyword>
<dbReference type="HOGENOM" id="CLU_015263_5_3_12"/>
<dbReference type="CDD" id="cd00400">
    <property type="entry name" value="Voltage_gated_ClC"/>
    <property type="match status" value="1"/>
</dbReference>
<evidence type="ECO:0000313" key="12">
    <source>
        <dbReference type="Proteomes" id="UP000007383"/>
    </source>
</evidence>
<evidence type="ECO:0000256" key="8">
    <source>
        <dbReference type="ARBA" id="ARBA00023214"/>
    </source>
</evidence>
<dbReference type="GO" id="GO:0005254">
    <property type="term" value="F:chloride channel activity"/>
    <property type="evidence" value="ECO:0007669"/>
    <property type="project" value="UniProtKB-KW"/>
</dbReference>
<keyword evidence="4 10" id="KW-1133">Transmembrane helix</keyword>
<evidence type="ECO:0000256" key="10">
    <source>
        <dbReference type="SAM" id="Phobius"/>
    </source>
</evidence>
<feature type="transmembrane region" description="Helical" evidence="10">
    <location>
        <begin position="349"/>
        <end position="368"/>
    </location>
</feature>
<dbReference type="InterPro" id="IPR050368">
    <property type="entry name" value="ClC-type_chloride_channel"/>
</dbReference>
<dbReference type="GO" id="GO:0034707">
    <property type="term" value="C:chloride channel complex"/>
    <property type="evidence" value="ECO:0007669"/>
    <property type="project" value="UniProtKB-KW"/>
</dbReference>
<feature type="transmembrane region" description="Helical" evidence="10">
    <location>
        <begin position="317"/>
        <end position="337"/>
    </location>
</feature>
<dbReference type="STRING" id="889378.Spiaf_0525"/>
<dbReference type="InterPro" id="IPR014743">
    <property type="entry name" value="Cl-channel_core"/>
</dbReference>
<evidence type="ECO:0000256" key="1">
    <source>
        <dbReference type="ARBA" id="ARBA00004141"/>
    </source>
</evidence>
<evidence type="ECO:0000256" key="4">
    <source>
        <dbReference type="ARBA" id="ARBA00022989"/>
    </source>
</evidence>
<name>H9UGI5_SPIAZ</name>
<feature type="transmembrane region" description="Helical" evidence="10">
    <location>
        <begin position="169"/>
        <end position="191"/>
    </location>
</feature>
<organism evidence="11 12">
    <name type="scientific">Spirochaeta africana (strain ATCC 700263 / DSM 8902 / Z-7692)</name>
    <dbReference type="NCBI Taxonomy" id="889378"/>
    <lineage>
        <taxon>Bacteria</taxon>
        <taxon>Pseudomonadati</taxon>
        <taxon>Spirochaetota</taxon>
        <taxon>Spirochaetia</taxon>
        <taxon>Spirochaetales</taxon>
        <taxon>Spirochaetaceae</taxon>
        <taxon>Spirochaeta</taxon>
    </lineage>
</organism>
<dbReference type="RefSeq" id="WP_014454625.1">
    <property type="nucleotide sequence ID" value="NC_017098.1"/>
</dbReference>
<feature type="transmembrane region" description="Helical" evidence="10">
    <location>
        <begin position="12"/>
        <end position="35"/>
    </location>
</feature>
<evidence type="ECO:0000256" key="2">
    <source>
        <dbReference type="ARBA" id="ARBA00022448"/>
    </source>
</evidence>
<evidence type="ECO:0000256" key="9">
    <source>
        <dbReference type="ARBA" id="ARBA00023303"/>
    </source>
</evidence>
<gene>
    <name evidence="11" type="ordered locus">Spiaf_0525</name>
</gene>
<evidence type="ECO:0000313" key="11">
    <source>
        <dbReference type="EMBL" id="AFG36628.1"/>
    </source>
</evidence>
<evidence type="ECO:0000256" key="3">
    <source>
        <dbReference type="ARBA" id="ARBA00022692"/>
    </source>
</evidence>
<evidence type="ECO:0000256" key="7">
    <source>
        <dbReference type="ARBA" id="ARBA00023173"/>
    </source>
</evidence>
<keyword evidence="6 10" id="KW-0472">Membrane</keyword>
<dbReference type="Pfam" id="PF00654">
    <property type="entry name" value="Voltage_CLC"/>
    <property type="match status" value="1"/>
</dbReference>
<dbReference type="PANTHER" id="PTHR43427:SF6">
    <property type="entry name" value="CHLORIDE CHANNEL PROTEIN CLC-E"/>
    <property type="match status" value="1"/>
</dbReference>
<keyword evidence="7" id="KW-0869">Chloride channel</keyword>
<dbReference type="PATRIC" id="fig|889378.3.peg.536"/>
<dbReference type="SUPFAM" id="SSF81340">
    <property type="entry name" value="Clc chloride channel"/>
    <property type="match status" value="1"/>
</dbReference>
<keyword evidence="12" id="KW-1185">Reference proteome</keyword>
<accession>H9UGI5</accession>
<feature type="transmembrane region" description="Helical" evidence="10">
    <location>
        <begin position="407"/>
        <end position="424"/>
    </location>
</feature>
<dbReference type="EMBL" id="CP003282">
    <property type="protein sequence ID" value="AFG36628.1"/>
    <property type="molecule type" value="Genomic_DNA"/>
</dbReference>
<keyword evidence="5" id="KW-0406">Ion transport</keyword>
<feature type="transmembrane region" description="Helical" evidence="10">
    <location>
        <begin position="73"/>
        <end position="91"/>
    </location>
</feature>